<gene>
    <name evidence="2" type="ORF">K0625_14205</name>
</gene>
<organism evidence="2 3">
    <name type="scientific">Shewanella nanhaiensis</name>
    <dbReference type="NCBI Taxonomy" id="2864872"/>
    <lineage>
        <taxon>Bacteria</taxon>
        <taxon>Pseudomonadati</taxon>
        <taxon>Pseudomonadota</taxon>
        <taxon>Gammaproteobacteria</taxon>
        <taxon>Alteromonadales</taxon>
        <taxon>Shewanellaceae</taxon>
        <taxon>Shewanella</taxon>
    </lineage>
</organism>
<proteinExistence type="predicted"/>
<keyword evidence="1" id="KW-0732">Signal</keyword>
<feature type="signal peptide" evidence="1">
    <location>
        <begin position="1"/>
        <end position="20"/>
    </location>
</feature>
<feature type="chain" id="PRO_5045679070" description="Molecular chaperone" evidence="1">
    <location>
        <begin position="21"/>
        <end position="263"/>
    </location>
</feature>
<keyword evidence="3" id="KW-1185">Reference proteome</keyword>
<protein>
    <recommendedName>
        <fullName evidence="4">Molecular chaperone</fullName>
    </recommendedName>
</protein>
<dbReference type="SUPFAM" id="SSF49354">
    <property type="entry name" value="PapD-like"/>
    <property type="match status" value="1"/>
</dbReference>
<comment type="caution">
    <text evidence="2">The sequence shown here is derived from an EMBL/GenBank/DDBJ whole genome shotgun (WGS) entry which is preliminary data.</text>
</comment>
<name>A0ABS7E566_9GAMM</name>
<dbReference type="Proteomes" id="UP001195963">
    <property type="component" value="Unassembled WGS sequence"/>
</dbReference>
<dbReference type="EMBL" id="JAHZST010000010">
    <property type="protein sequence ID" value="MBW8184814.1"/>
    <property type="molecule type" value="Genomic_DNA"/>
</dbReference>
<dbReference type="InterPro" id="IPR008962">
    <property type="entry name" value="PapD-like_sf"/>
</dbReference>
<evidence type="ECO:0000313" key="2">
    <source>
        <dbReference type="EMBL" id="MBW8184814.1"/>
    </source>
</evidence>
<sequence>MKKFFLSYFIASLFSSAVYANLLVTPTRVELDNKAQRSAVFSLVNKGKQDARYNIYFEDKKLLPTGDYVSLENSSTSLAKFVRYSPRRVSLAPEEGTRVRMALRLPKGTPEGEYRSYIVFHQIPLAPTAIDNEQKNTSNTLSLSVTAYMRISIPVILRLGTLSSEVYIDADLDRKTQSSVEVTLEREGLRSSYGDIELFLVSNGQELESVGSYKNAAVYTELTARTFAIELSKPVEKGRELIVRYRESESLSDAKVVETRIVL</sequence>
<evidence type="ECO:0008006" key="4">
    <source>
        <dbReference type="Google" id="ProtNLM"/>
    </source>
</evidence>
<evidence type="ECO:0000313" key="3">
    <source>
        <dbReference type="Proteomes" id="UP001195963"/>
    </source>
</evidence>
<reference evidence="2 3" key="1">
    <citation type="submission" date="2021-07" db="EMBL/GenBank/DDBJ databases">
        <title>Shewanella sp. nov, isolated from SCS.</title>
        <authorList>
            <person name="Cao W.R."/>
        </authorList>
    </citation>
    <scope>NUCLEOTIDE SEQUENCE [LARGE SCALE GENOMIC DNA]</scope>
    <source>
        <strain evidence="2 3">NR704-98</strain>
    </source>
</reference>
<evidence type="ECO:0000256" key="1">
    <source>
        <dbReference type="SAM" id="SignalP"/>
    </source>
</evidence>
<accession>A0ABS7E566</accession>
<dbReference type="RefSeq" id="WP_220110291.1">
    <property type="nucleotide sequence ID" value="NZ_JAHZST010000010.1"/>
</dbReference>